<comment type="caution">
    <text evidence="1">The sequence shown here is derived from an EMBL/GenBank/DDBJ whole genome shotgun (WGS) entry which is preliminary data.</text>
</comment>
<dbReference type="PANTHER" id="PTHR34822">
    <property type="entry name" value="GRPB DOMAIN PROTEIN (AFU_ORTHOLOGUE AFUA_1G01530)"/>
    <property type="match status" value="1"/>
</dbReference>
<dbReference type="PANTHER" id="PTHR34822:SF1">
    <property type="entry name" value="GRPB FAMILY PROTEIN"/>
    <property type="match status" value="1"/>
</dbReference>
<dbReference type="AlphaFoldDB" id="A0A2D0KPR0"/>
<dbReference type="Gene3D" id="3.30.460.10">
    <property type="entry name" value="Beta Polymerase, domain 2"/>
    <property type="match status" value="1"/>
</dbReference>
<sequence length="169" mass="19608">MSKRILEVVDYNPQWPVLYQKEAELLLDILNKNISKIHHIGSTSVEHLAAKPIIDILVEVNDINLLDSYSDIMFHHGYKAKGENGIAGRRYFQKGDDNRTHHIHAFEVGNPRIVDHLAFRDYLKQHSNIAKKYGELKKQIVKVCNNDSDKYCRSKEAFITYHLIEALRV</sequence>
<dbReference type="SUPFAM" id="SSF81301">
    <property type="entry name" value="Nucleotidyltransferase"/>
    <property type="match status" value="1"/>
</dbReference>
<dbReference type="RefSeq" id="WP_099124951.1">
    <property type="nucleotide sequence ID" value="NZ_CAWNRH010000068.1"/>
</dbReference>
<evidence type="ECO:0000313" key="2">
    <source>
        <dbReference type="Proteomes" id="UP000222366"/>
    </source>
</evidence>
<accession>A0A2D0KPR0</accession>
<keyword evidence="2" id="KW-1185">Reference proteome</keyword>
<proteinExistence type="predicted"/>
<name>A0A2D0KPR0_9GAMM</name>
<protein>
    <recommendedName>
        <fullName evidence="3">Dephospho-CoA kinase</fullName>
    </recommendedName>
</protein>
<reference evidence="1 2" key="1">
    <citation type="journal article" date="2017" name="Nat. Microbiol.">
        <title>Natural product diversity associated with the nematode symbionts Photorhabdus and Xenorhabdus.</title>
        <authorList>
            <person name="Tobias N.J."/>
            <person name="Wolff H."/>
            <person name="Djahanschiri B."/>
            <person name="Grundmann F."/>
            <person name="Kronenwerth M."/>
            <person name="Shi Y.M."/>
            <person name="Simonyi S."/>
            <person name="Grun P."/>
            <person name="Shapiro-Ilan D."/>
            <person name="Pidot S.J."/>
            <person name="Stinear T.P."/>
            <person name="Ebersberger I."/>
            <person name="Bode H.B."/>
        </authorList>
    </citation>
    <scope>NUCLEOTIDE SEQUENCE [LARGE SCALE GENOMIC DNA]</scope>
    <source>
        <strain evidence="1 2">DSM 17904</strain>
    </source>
</reference>
<evidence type="ECO:0008006" key="3">
    <source>
        <dbReference type="Google" id="ProtNLM"/>
    </source>
</evidence>
<dbReference type="InterPro" id="IPR043519">
    <property type="entry name" value="NT_sf"/>
</dbReference>
<dbReference type="Proteomes" id="UP000222366">
    <property type="component" value="Unassembled WGS sequence"/>
</dbReference>
<dbReference type="InterPro" id="IPR007344">
    <property type="entry name" value="GrpB/CoaE"/>
</dbReference>
<evidence type="ECO:0000313" key="1">
    <source>
        <dbReference type="EMBL" id="PHM65419.1"/>
    </source>
</evidence>
<dbReference type="EMBL" id="NJAJ01000016">
    <property type="protein sequence ID" value="PHM65419.1"/>
    <property type="molecule type" value="Genomic_DNA"/>
</dbReference>
<gene>
    <name evidence="1" type="ORF">Xsto_01997</name>
</gene>
<dbReference type="Pfam" id="PF04229">
    <property type="entry name" value="GrpB"/>
    <property type="match status" value="1"/>
</dbReference>
<organism evidence="1 2">
    <name type="scientific">Xenorhabdus stockiae</name>
    <dbReference type="NCBI Taxonomy" id="351614"/>
    <lineage>
        <taxon>Bacteria</taxon>
        <taxon>Pseudomonadati</taxon>
        <taxon>Pseudomonadota</taxon>
        <taxon>Gammaproteobacteria</taxon>
        <taxon>Enterobacterales</taxon>
        <taxon>Morganellaceae</taxon>
        <taxon>Xenorhabdus</taxon>
    </lineage>
</organism>